<dbReference type="GO" id="GO:0030170">
    <property type="term" value="F:pyridoxal phosphate binding"/>
    <property type="evidence" value="ECO:0007669"/>
    <property type="project" value="UniProtKB-UniRule"/>
</dbReference>
<evidence type="ECO:0000256" key="6">
    <source>
        <dbReference type="PIRSR" id="PIRSR600821-52"/>
    </source>
</evidence>
<comment type="cofactor">
    <cofactor evidence="1 4 5">
        <name>pyridoxal 5'-phosphate</name>
        <dbReference type="ChEBI" id="CHEBI:597326"/>
    </cofactor>
</comment>
<dbReference type="HAMAP" id="MF_01201">
    <property type="entry name" value="Ala_racemase"/>
    <property type="match status" value="1"/>
</dbReference>
<dbReference type="Gene3D" id="3.20.20.10">
    <property type="entry name" value="Alanine racemase"/>
    <property type="match status" value="1"/>
</dbReference>
<feature type="domain" description="Alanine racemase C-terminal" evidence="7">
    <location>
        <begin position="245"/>
        <end position="372"/>
    </location>
</feature>
<dbReference type="Proteomes" id="UP000037737">
    <property type="component" value="Unassembled WGS sequence"/>
</dbReference>
<dbReference type="UniPathway" id="UPA00042">
    <property type="reaction ID" value="UER00497"/>
</dbReference>
<feature type="binding site" evidence="4 6">
    <location>
        <position position="136"/>
    </location>
    <ligand>
        <name>substrate</name>
    </ligand>
</feature>
<sequence length="374" mass="39205">MSLPVTPRFREALVDVSAIEHNVRHLRALTGSEVIAVVKADGYGHGAVRSAAAALAGGAARLGVADVGEALALRRGGIDAPVLAWLHAPDEDFREAAAHGIELGISRYEQLQQAAAAASADHPVAVHLKLETGLSRNGVAPADWRILFAEAARLERIGHLRVRGIFSHLSNTSAEDDRAALRRFEEGLGAAAVAGLAPPLRHLAASHAAIALPEARFGCVRLGVSIYGLSPFDDQTSADLGLRPAMTLRAPVTAVRRVPAGTGVSYGYTHRTDADTTLALVPLGYADGVPRQASNAGPVVIGGRRFTVSGRIAMDQFVVDVGDHPVAVGDEAVLFGDPTLGMPSADEWARAADTINYEIVTRIGPRVVRTPVTS</sequence>
<dbReference type="InterPro" id="IPR009006">
    <property type="entry name" value="Ala_racemase/Decarboxylase_C"/>
</dbReference>
<dbReference type="InterPro" id="IPR000821">
    <property type="entry name" value="Ala_racemase"/>
</dbReference>
<dbReference type="GO" id="GO:0009252">
    <property type="term" value="P:peptidoglycan biosynthetic process"/>
    <property type="evidence" value="ECO:0007669"/>
    <property type="project" value="TreeGrafter"/>
</dbReference>
<evidence type="ECO:0000256" key="3">
    <source>
        <dbReference type="ARBA" id="ARBA00023235"/>
    </source>
</evidence>
<dbReference type="PROSITE" id="PS00395">
    <property type="entry name" value="ALANINE_RACEMASE"/>
    <property type="match status" value="1"/>
</dbReference>
<dbReference type="InterPro" id="IPR020622">
    <property type="entry name" value="Ala_racemase_pyridoxalP-BS"/>
</dbReference>
<evidence type="ECO:0000256" key="4">
    <source>
        <dbReference type="HAMAP-Rule" id="MF_01201"/>
    </source>
</evidence>
<gene>
    <name evidence="8" type="ORF">XI38_11975</name>
</gene>
<proteinExistence type="inferred from homology"/>
<dbReference type="AlphaFoldDB" id="A0A0M9VKW6"/>
<evidence type="ECO:0000256" key="5">
    <source>
        <dbReference type="PIRSR" id="PIRSR600821-50"/>
    </source>
</evidence>
<dbReference type="SUPFAM" id="SSF51419">
    <property type="entry name" value="PLP-binding barrel"/>
    <property type="match status" value="1"/>
</dbReference>
<dbReference type="GO" id="GO:0030632">
    <property type="term" value="P:D-alanine biosynthetic process"/>
    <property type="evidence" value="ECO:0007669"/>
    <property type="project" value="UniProtKB-UniRule"/>
</dbReference>
<dbReference type="InterPro" id="IPR001608">
    <property type="entry name" value="Ala_racemase_N"/>
</dbReference>
<comment type="caution">
    <text evidence="8">The sequence shown here is derived from an EMBL/GenBank/DDBJ whole genome shotgun (WGS) entry which is preliminary data.</text>
</comment>
<dbReference type="PANTHER" id="PTHR30511:SF0">
    <property type="entry name" value="ALANINE RACEMASE, CATABOLIC-RELATED"/>
    <property type="match status" value="1"/>
</dbReference>
<dbReference type="SMART" id="SM01005">
    <property type="entry name" value="Ala_racemase_C"/>
    <property type="match status" value="1"/>
</dbReference>
<accession>A0A0M9VKW6</accession>
<organism evidence="8 9">
    <name type="scientific">Microbacterium aurantiacum</name>
    <dbReference type="NCBI Taxonomy" id="162393"/>
    <lineage>
        <taxon>Bacteria</taxon>
        <taxon>Bacillati</taxon>
        <taxon>Actinomycetota</taxon>
        <taxon>Actinomycetes</taxon>
        <taxon>Micrococcales</taxon>
        <taxon>Microbacteriaceae</taxon>
        <taxon>Microbacterium</taxon>
    </lineage>
</organism>
<evidence type="ECO:0000313" key="8">
    <source>
        <dbReference type="EMBL" id="KOS10205.1"/>
    </source>
</evidence>
<feature type="modified residue" description="N6-(pyridoxal phosphate)lysine" evidence="4 5">
    <location>
        <position position="39"/>
    </location>
</feature>
<keyword evidence="3 4" id="KW-0413">Isomerase</keyword>
<dbReference type="Gene3D" id="2.40.37.10">
    <property type="entry name" value="Lyase, Ornithine Decarboxylase, Chain A, domain 1"/>
    <property type="match status" value="1"/>
</dbReference>
<dbReference type="CDD" id="cd00430">
    <property type="entry name" value="PLPDE_III_AR"/>
    <property type="match status" value="1"/>
</dbReference>
<evidence type="ECO:0000259" key="7">
    <source>
        <dbReference type="SMART" id="SM01005"/>
    </source>
</evidence>
<dbReference type="GO" id="GO:0008784">
    <property type="term" value="F:alanine racemase activity"/>
    <property type="evidence" value="ECO:0007669"/>
    <property type="project" value="UniProtKB-UniRule"/>
</dbReference>
<dbReference type="PATRIC" id="fig|84292.3.peg.2431"/>
<comment type="catalytic activity">
    <reaction evidence="4">
        <text>L-alanine = D-alanine</text>
        <dbReference type="Rhea" id="RHEA:20249"/>
        <dbReference type="ChEBI" id="CHEBI:57416"/>
        <dbReference type="ChEBI" id="CHEBI:57972"/>
        <dbReference type="EC" id="5.1.1.1"/>
    </reaction>
</comment>
<protein>
    <recommendedName>
        <fullName evidence="4">Alanine racemase</fullName>
        <ecNumber evidence="4">5.1.1.1</ecNumber>
    </recommendedName>
</protein>
<dbReference type="KEGG" id="mcw:A8L33_06515"/>
<dbReference type="PANTHER" id="PTHR30511">
    <property type="entry name" value="ALANINE RACEMASE"/>
    <property type="match status" value="1"/>
</dbReference>
<dbReference type="EMBL" id="LAVO01000012">
    <property type="protein sequence ID" value="KOS10205.1"/>
    <property type="molecule type" value="Genomic_DNA"/>
</dbReference>
<feature type="binding site" evidence="4 6">
    <location>
        <position position="314"/>
    </location>
    <ligand>
        <name>substrate</name>
    </ligand>
</feature>
<dbReference type="EC" id="5.1.1.1" evidence="4"/>
<evidence type="ECO:0000313" key="9">
    <source>
        <dbReference type="Proteomes" id="UP000037737"/>
    </source>
</evidence>
<dbReference type="NCBIfam" id="TIGR00492">
    <property type="entry name" value="alr"/>
    <property type="match status" value="1"/>
</dbReference>
<dbReference type="InterPro" id="IPR011079">
    <property type="entry name" value="Ala_racemase_C"/>
</dbReference>
<comment type="similarity">
    <text evidence="4">Belongs to the alanine racemase family.</text>
</comment>
<dbReference type="GO" id="GO:0005829">
    <property type="term" value="C:cytosol"/>
    <property type="evidence" value="ECO:0007669"/>
    <property type="project" value="TreeGrafter"/>
</dbReference>
<dbReference type="InterPro" id="IPR029066">
    <property type="entry name" value="PLP-binding_barrel"/>
</dbReference>
<name>A0A0M9VKW6_9MICO</name>
<dbReference type="Pfam" id="PF00842">
    <property type="entry name" value="Ala_racemase_C"/>
    <property type="match status" value="1"/>
</dbReference>
<evidence type="ECO:0000256" key="2">
    <source>
        <dbReference type="ARBA" id="ARBA00022898"/>
    </source>
</evidence>
<comment type="pathway">
    <text evidence="4">Amino-acid biosynthesis; D-alanine biosynthesis; D-alanine from L-alanine: step 1/1.</text>
</comment>
<dbReference type="Pfam" id="PF01168">
    <property type="entry name" value="Ala_racemase_N"/>
    <property type="match status" value="1"/>
</dbReference>
<dbReference type="PRINTS" id="PR00992">
    <property type="entry name" value="ALARACEMASE"/>
</dbReference>
<dbReference type="OrthoDB" id="9813814at2"/>
<keyword evidence="2 4" id="KW-0663">Pyridoxal phosphate</keyword>
<keyword evidence="9" id="KW-1185">Reference proteome</keyword>
<feature type="active site" description="Proton acceptor; specific for L-alanine" evidence="4">
    <location>
        <position position="266"/>
    </location>
</feature>
<dbReference type="FunFam" id="3.20.20.10:FF:000002">
    <property type="entry name" value="Alanine racemase"/>
    <property type="match status" value="1"/>
</dbReference>
<evidence type="ECO:0000256" key="1">
    <source>
        <dbReference type="ARBA" id="ARBA00001933"/>
    </source>
</evidence>
<dbReference type="SUPFAM" id="SSF50621">
    <property type="entry name" value="Alanine racemase C-terminal domain-like"/>
    <property type="match status" value="1"/>
</dbReference>
<feature type="active site" description="Proton acceptor; specific for D-alanine" evidence="4">
    <location>
        <position position="39"/>
    </location>
</feature>
<reference evidence="8" key="1">
    <citation type="submission" date="2015-04" db="EMBL/GenBank/DDBJ databases">
        <title>Complete genome sequence of Microbacterium chocolatum SIT 101, a bacterium enantioselectively hydrolyzing mesomeric diesters.</title>
        <authorList>
            <person name="Li X."/>
            <person name="Xu Y."/>
        </authorList>
    </citation>
    <scope>NUCLEOTIDE SEQUENCE [LARGE SCALE GENOMIC DNA]</scope>
    <source>
        <strain evidence="8">SIT 101</strain>
    </source>
</reference>
<comment type="function">
    <text evidence="4">Catalyzes the interconversion of L-alanine and D-alanine. May also act on other amino acids.</text>
</comment>